<dbReference type="AlphaFoldDB" id="A0A931GYC2"/>
<accession>A0A931GYC2</accession>
<reference evidence="1" key="1">
    <citation type="submission" date="2020-11" db="EMBL/GenBank/DDBJ databases">
        <title>Bacterial whole genome sequence for Panacibacter sp. DH6.</title>
        <authorList>
            <person name="Le V."/>
            <person name="Ko S."/>
            <person name="Ahn C.-Y."/>
            <person name="Oh H.-M."/>
        </authorList>
    </citation>
    <scope>NUCLEOTIDE SEQUENCE</scope>
    <source>
        <strain evidence="1">DH6</strain>
    </source>
</reference>
<proteinExistence type="predicted"/>
<comment type="caution">
    <text evidence="1">The sequence shown here is derived from an EMBL/GenBank/DDBJ whole genome shotgun (WGS) entry which is preliminary data.</text>
</comment>
<dbReference type="EMBL" id="JADWYR010000001">
    <property type="protein sequence ID" value="MBG9375237.1"/>
    <property type="molecule type" value="Genomic_DNA"/>
</dbReference>
<dbReference type="RefSeq" id="WP_196989296.1">
    <property type="nucleotide sequence ID" value="NZ_JADWYR010000001.1"/>
</dbReference>
<evidence type="ECO:0000313" key="2">
    <source>
        <dbReference type="Proteomes" id="UP000628448"/>
    </source>
</evidence>
<protein>
    <submittedName>
        <fullName evidence="1">DUF4286 family protein</fullName>
    </submittedName>
</protein>
<dbReference type="InterPro" id="IPR025563">
    <property type="entry name" value="DUF4286"/>
</dbReference>
<keyword evidence="2" id="KW-1185">Reference proteome</keyword>
<dbReference type="Pfam" id="PF14114">
    <property type="entry name" value="DUF4286"/>
    <property type="match status" value="1"/>
</dbReference>
<dbReference type="Proteomes" id="UP000628448">
    <property type="component" value="Unassembled WGS sequence"/>
</dbReference>
<gene>
    <name evidence="1" type="ORF">I5907_03275</name>
</gene>
<sequence length="101" mass="11733">MIIYNVTTHVDHSVHDAWLKWMQEEHIPEVLNTGCFTNHQLVKLLETDETEGITYAVQYYADSKAAYNRYTSIYAARLRQAVADKWGDKTVGFRSLMQVVH</sequence>
<evidence type="ECO:0000313" key="1">
    <source>
        <dbReference type="EMBL" id="MBG9375237.1"/>
    </source>
</evidence>
<organism evidence="1 2">
    <name type="scientific">Panacibacter microcysteis</name>
    <dbReference type="NCBI Taxonomy" id="2793269"/>
    <lineage>
        <taxon>Bacteria</taxon>
        <taxon>Pseudomonadati</taxon>
        <taxon>Bacteroidota</taxon>
        <taxon>Chitinophagia</taxon>
        <taxon>Chitinophagales</taxon>
        <taxon>Chitinophagaceae</taxon>
        <taxon>Panacibacter</taxon>
    </lineage>
</organism>
<name>A0A931GYC2_9BACT</name>